<evidence type="ECO:0000256" key="4">
    <source>
        <dbReference type="ARBA" id="ARBA00022777"/>
    </source>
</evidence>
<dbReference type="Pfam" id="PF13188">
    <property type="entry name" value="PAS_8"/>
    <property type="match status" value="1"/>
</dbReference>
<dbReference type="InterPro" id="IPR005467">
    <property type="entry name" value="His_kinase_dom"/>
</dbReference>
<keyword evidence="6" id="KW-0902">Two-component regulatory system</keyword>
<evidence type="ECO:0000256" key="7">
    <source>
        <dbReference type="SAM" id="Coils"/>
    </source>
</evidence>
<dbReference type="NCBIfam" id="TIGR00229">
    <property type="entry name" value="sensory_box"/>
    <property type="match status" value="1"/>
</dbReference>
<evidence type="ECO:0000313" key="11">
    <source>
        <dbReference type="Proteomes" id="UP001060368"/>
    </source>
</evidence>
<proteinExistence type="predicted"/>
<feature type="coiled-coil region" evidence="7">
    <location>
        <begin position="1"/>
        <end position="35"/>
    </location>
</feature>
<keyword evidence="7" id="KW-0175">Coiled coil</keyword>
<evidence type="ECO:0000256" key="3">
    <source>
        <dbReference type="ARBA" id="ARBA00022741"/>
    </source>
</evidence>
<dbReference type="PANTHER" id="PTHR43065">
    <property type="entry name" value="SENSOR HISTIDINE KINASE"/>
    <property type="match status" value="1"/>
</dbReference>
<evidence type="ECO:0000256" key="2">
    <source>
        <dbReference type="ARBA" id="ARBA00022679"/>
    </source>
</evidence>
<dbReference type="AlphaFoldDB" id="A0A9E7PT02"/>
<dbReference type="InterPro" id="IPR035965">
    <property type="entry name" value="PAS-like_dom_sf"/>
</dbReference>
<dbReference type="PROSITE" id="PS50109">
    <property type="entry name" value="HIS_KIN"/>
    <property type="match status" value="1"/>
</dbReference>
<feature type="domain" description="Histidine kinase" evidence="8">
    <location>
        <begin position="313"/>
        <end position="508"/>
    </location>
</feature>
<feature type="domain" description="PAS" evidence="9">
    <location>
        <begin position="56"/>
        <end position="111"/>
    </location>
</feature>
<dbReference type="Pfam" id="PF13426">
    <property type="entry name" value="PAS_9"/>
    <property type="match status" value="1"/>
</dbReference>
<dbReference type="Gene3D" id="3.30.450.20">
    <property type="entry name" value="PAS domain"/>
    <property type="match status" value="2"/>
</dbReference>
<dbReference type="RefSeq" id="WP_257743416.1">
    <property type="nucleotide sequence ID" value="NZ_CP096115.1"/>
</dbReference>
<gene>
    <name evidence="10" type="ORF">L6E24_03905</name>
</gene>
<evidence type="ECO:0000259" key="9">
    <source>
        <dbReference type="PROSITE" id="PS50112"/>
    </source>
</evidence>
<keyword evidence="1" id="KW-0597">Phosphoprotein</keyword>
<dbReference type="Gene3D" id="3.30.565.10">
    <property type="entry name" value="Histidine kinase-like ATPase, C-terminal domain"/>
    <property type="match status" value="1"/>
</dbReference>
<dbReference type="CDD" id="cd00130">
    <property type="entry name" value="PAS"/>
    <property type="match status" value="1"/>
</dbReference>
<dbReference type="GO" id="GO:0016301">
    <property type="term" value="F:kinase activity"/>
    <property type="evidence" value="ECO:0007669"/>
    <property type="project" value="UniProtKB-KW"/>
</dbReference>
<dbReference type="InterPro" id="IPR036890">
    <property type="entry name" value="HATPase_C_sf"/>
</dbReference>
<evidence type="ECO:0000256" key="6">
    <source>
        <dbReference type="ARBA" id="ARBA00023012"/>
    </source>
</evidence>
<dbReference type="Pfam" id="PF02518">
    <property type="entry name" value="HATPase_c"/>
    <property type="match status" value="1"/>
</dbReference>
<sequence>MKESECSSAEILAENERLKERLEELDEVLRAIRAGEVDAIVGTPDMGGQIFTLESAETPYRHFVENMDQGAVILDSDLTVLYCNRKFSDIIGRDIRSVIGTPACDFLTPADVGTCGAILALSSKERLSKEIIFVRPDGNRTPVHLDVGLLEETAGVRSYSVILTDLSLVKKNEIIIQAENFTRSIFENIGDAVFVCDTDYTVIRANYEAYRICNCNPVNKLFPEIMPLIIAGEESTPWKLPSPDDASNGVWSEVTLPAEGGGKMNLMVHSSRLKDASEMIIGWAIDVRDISDIRRYEETLRVANKKLNILSSITRHDILNQITVLLISLDMASESVSDPEENRENLERCIKSAETISRIISFTRNYQELGVKAPVWNNLPEIIREASLSPEFADLNVSVNCGNIEILADPMIINVFRNFFDNALRHGRASEVTISCMEKDGMVVYVEDNGPGIPSDQKEKIFGRGYGEHTGFGLFLAREILDITGSLLSETGIPGSGARFEIQIPTGAWRFAEYNS</sequence>
<keyword evidence="3" id="KW-0547">Nucleotide-binding</keyword>
<dbReference type="GeneID" id="74306811"/>
<dbReference type="SUPFAM" id="SSF55785">
    <property type="entry name" value="PYP-like sensor domain (PAS domain)"/>
    <property type="match status" value="2"/>
</dbReference>
<protein>
    <submittedName>
        <fullName evidence="10">PAS domain-containing sensor histidine kinase</fullName>
    </submittedName>
</protein>
<dbReference type="SUPFAM" id="SSF55874">
    <property type="entry name" value="ATPase domain of HSP90 chaperone/DNA topoisomerase II/histidine kinase"/>
    <property type="match status" value="1"/>
</dbReference>
<reference evidence="10" key="1">
    <citation type="submission" date="2022-04" db="EMBL/GenBank/DDBJ databases">
        <title>Complete genome of Methanoplanus endosymbiosus DSM 3599.</title>
        <authorList>
            <person name="Chen S.-C."/>
            <person name="You Y.-T."/>
            <person name="Zhou Y.-Z."/>
            <person name="Lai M.-C."/>
        </authorList>
    </citation>
    <scope>NUCLEOTIDE SEQUENCE</scope>
    <source>
        <strain evidence="10">DSM 3599</strain>
    </source>
</reference>
<dbReference type="SMART" id="SM00387">
    <property type="entry name" value="HATPase_c"/>
    <property type="match status" value="1"/>
</dbReference>
<keyword evidence="5" id="KW-0067">ATP-binding</keyword>
<dbReference type="InterPro" id="IPR004358">
    <property type="entry name" value="Sig_transdc_His_kin-like_C"/>
</dbReference>
<dbReference type="SMART" id="SM00091">
    <property type="entry name" value="PAS"/>
    <property type="match status" value="2"/>
</dbReference>
<dbReference type="InterPro" id="IPR000014">
    <property type="entry name" value="PAS"/>
</dbReference>
<dbReference type="Proteomes" id="UP001060368">
    <property type="component" value="Chromosome"/>
</dbReference>
<dbReference type="InterPro" id="IPR003594">
    <property type="entry name" value="HATPase_dom"/>
</dbReference>
<evidence type="ECO:0000313" key="10">
    <source>
        <dbReference type="EMBL" id="UUX93277.1"/>
    </source>
</evidence>
<accession>A0A9E7PT02</accession>
<dbReference type="KEGG" id="mend:L6E24_03905"/>
<evidence type="ECO:0000256" key="1">
    <source>
        <dbReference type="ARBA" id="ARBA00022553"/>
    </source>
</evidence>
<evidence type="ECO:0000256" key="5">
    <source>
        <dbReference type="ARBA" id="ARBA00022840"/>
    </source>
</evidence>
<keyword evidence="2" id="KW-0808">Transferase</keyword>
<organism evidence="10 11">
    <name type="scientific">Methanoplanus endosymbiosus</name>
    <dbReference type="NCBI Taxonomy" id="33865"/>
    <lineage>
        <taxon>Archaea</taxon>
        <taxon>Methanobacteriati</taxon>
        <taxon>Methanobacteriota</taxon>
        <taxon>Stenosarchaea group</taxon>
        <taxon>Methanomicrobia</taxon>
        <taxon>Methanomicrobiales</taxon>
        <taxon>Methanomicrobiaceae</taxon>
        <taxon>Methanoplanus</taxon>
    </lineage>
</organism>
<dbReference type="EMBL" id="CP096115">
    <property type="protein sequence ID" value="UUX93277.1"/>
    <property type="molecule type" value="Genomic_DNA"/>
</dbReference>
<dbReference type="PROSITE" id="PS50112">
    <property type="entry name" value="PAS"/>
    <property type="match status" value="1"/>
</dbReference>
<dbReference type="GO" id="GO:0000160">
    <property type="term" value="P:phosphorelay signal transduction system"/>
    <property type="evidence" value="ECO:0007669"/>
    <property type="project" value="UniProtKB-KW"/>
</dbReference>
<name>A0A9E7PT02_9EURY</name>
<keyword evidence="11" id="KW-1185">Reference proteome</keyword>
<dbReference type="PRINTS" id="PR00344">
    <property type="entry name" value="BCTRLSENSOR"/>
</dbReference>
<dbReference type="PANTHER" id="PTHR43065:SF10">
    <property type="entry name" value="PEROXIDE STRESS-ACTIVATED HISTIDINE KINASE MAK3"/>
    <property type="match status" value="1"/>
</dbReference>
<dbReference type="CDD" id="cd00075">
    <property type="entry name" value="HATPase"/>
    <property type="match status" value="1"/>
</dbReference>
<evidence type="ECO:0000259" key="8">
    <source>
        <dbReference type="PROSITE" id="PS50109"/>
    </source>
</evidence>
<dbReference type="GO" id="GO:0005524">
    <property type="term" value="F:ATP binding"/>
    <property type="evidence" value="ECO:0007669"/>
    <property type="project" value="UniProtKB-KW"/>
</dbReference>
<keyword evidence="4 10" id="KW-0418">Kinase</keyword>